<name>A6UVA3_META3</name>
<proteinExistence type="predicted"/>
<dbReference type="Proteomes" id="UP000001106">
    <property type="component" value="Chromosome"/>
</dbReference>
<protein>
    <submittedName>
        <fullName evidence="1">Uncharacterized protein</fullName>
    </submittedName>
</protein>
<evidence type="ECO:0000313" key="2">
    <source>
        <dbReference type="Proteomes" id="UP000001106"/>
    </source>
</evidence>
<dbReference type="KEGG" id="mae:Maeo_0843"/>
<dbReference type="AlphaFoldDB" id="A6UVA3"/>
<dbReference type="HOGENOM" id="CLU_1529212_0_0_2"/>
<accession>A6UVA3</accession>
<organism evidence="1 2">
    <name type="scientific">Methanococcus aeolicus (strain ATCC BAA-1280 / DSM 17508 / OCM 812 / Nankai-3)</name>
    <dbReference type="NCBI Taxonomy" id="419665"/>
    <lineage>
        <taxon>Archaea</taxon>
        <taxon>Methanobacteriati</taxon>
        <taxon>Methanobacteriota</taxon>
        <taxon>Methanomada group</taxon>
        <taxon>Methanococci</taxon>
        <taxon>Methanococcales</taxon>
        <taxon>Methanococcaceae</taxon>
        <taxon>Methanococcus</taxon>
    </lineage>
</organism>
<sequence>MPLLKNIIKHIYYKIIISSIDNKWQMSGDIIKSRALLNGMIYVVNKAVFQVVGPSSRSISRLSAKYVVEYLHSQNIVDKNNLSEESLKKAFIEDLGLCDDLIYSENDGLAVLEVINPVLRESVLELNKENIPITVAPCIIYAYVINDIRNCKASFEKVEYDEENNNTTWTFKVRC</sequence>
<dbReference type="eggNOG" id="arCOG08262">
    <property type="taxonomic scope" value="Archaea"/>
</dbReference>
<reference evidence="1" key="1">
    <citation type="submission" date="2007-06" db="EMBL/GenBank/DDBJ databases">
        <title>Complete sequence of Methanococcus aeolicus Nankai-3.</title>
        <authorList>
            <consortium name="US DOE Joint Genome Institute"/>
            <person name="Copeland A."/>
            <person name="Lucas S."/>
            <person name="Lapidus A."/>
            <person name="Barry K."/>
            <person name="Glavina del Rio T."/>
            <person name="Dalin E."/>
            <person name="Tice H."/>
            <person name="Pitluck S."/>
            <person name="Chain P."/>
            <person name="Malfatti S."/>
            <person name="Shin M."/>
            <person name="Vergez L."/>
            <person name="Schmutz J."/>
            <person name="Larimer F."/>
            <person name="Land M."/>
            <person name="Hauser L."/>
            <person name="Kyrpides N."/>
            <person name="Lykidis A."/>
            <person name="Sieprawska-Lupa M."/>
            <person name="Whitman W.B."/>
            <person name="Richardson P."/>
        </authorList>
    </citation>
    <scope>NUCLEOTIDE SEQUENCE [LARGE SCALE GENOMIC DNA]</scope>
    <source>
        <strain evidence="1">Nankai-3</strain>
    </source>
</reference>
<dbReference type="EMBL" id="CP000743">
    <property type="protein sequence ID" value="ABR56425.1"/>
    <property type="molecule type" value="Genomic_DNA"/>
</dbReference>
<evidence type="ECO:0000313" key="1">
    <source>
        <dbReference type="EMBL" id="ABR56425.1"/>
    </source>
</evidence>
<gene>
    <name evidence="1" type="ordered locus">Maeo_0843</name>
</gene>
<keyword evidence="2" id="KW-1185">Reference proteome</keyword>